<dbReference type="GO" id="GO:0003677">
    <property type="term" value="F:DNA binding"/>
    <property type="evidence" value="ECO:0007669"/>
    <property type="project" value="InterPro"/>
</dbReference>
<name>C9R819_AMMDK</name>
<sequence>MRSRFGLTSFARLLMLVFAFLLLAGCGGQPQVNSSKGQTTQAVQEQLANQAPSQTGSPEQSVRPGLRVIEALVTSVSDGDTVHVNLDGRDERVRMIGVNCPEVSHPDLGIKEQPYGREAKEYTAKQLLGKKVWLEFDVQQRDRYGRLLAYVWLEPPSSGSEEEVRAKMFNARLLLDGYAQVMTIQPNVKYADQFVKFQREARERGKGLWGLAPAAPPTGKETKYIGNARSKVFHRPDCEWAQKISPRNRVEFRNKEEALEAGYRPCKVCNP</sequence>
<dbReference type="SMART" id="SM00318">
    <property type="entry name" value="SNc"/>
    <property type="match status" value="1"/>
</dbReference>
<dbReference type="PROSITE" id="PS51257">
    <property type="entry name" value="PROKAR_LIPOPROTEIN"/>
    <property type="match status" value="1"/>
</dbReference>
<evidence type="ECO:0000259" key="6">
    <source>
        <dbReference type="PROSITE" id="PS50830"/>
    </source>
</evidence>
<keyword evidence="2" id="KW-0255">Endonuclease</keyword>
<evidence type="ECO:0000256" key="3">
    <source>
        <dbReference type="ARBA" id="ARBA00022801"/>
    </source>
</evidence>
<organism evidence="7 8">
    <name type="scientific">Ammonifex degensii (strain DSM 10501 / KC4)</name>
    <dbReference type="NCBI Taxonomy" id="429009"/>
    <lineage>
        <taxon>Bacteria</taxon>
        <taxon>Bacillati</taxon>
        <taxon>Bacillota</taxon>
        <taxon>Clostridia</taxon>
        <taxon>Thermoanaerobacterales</taxon>
        <taxon>Thermoanaerobacteraceae</taxon>
        <taxon>Ammonifex</taxon>
    </lineage>
</organism>
<dbReference type="GO" id="GO:0004519">
    <property type="term" value="F:endonuclease activity"/>
    <property type="evidence" value="ECO:0007669"/>
    <property type="project" value="UniProtKB-KW"/>
</dbReference>
<gene>
    <name evidence="7" type="ordered locus">Adeg_1341</name>
</gene>
<protein>
    <submittedName>
        <fullName evidence="7">Nuclease (SNase domain protein)</fullName>
    </submittedName>
</protein>
<dbReference type="Gene3D" id="2.40.50.90">
    <property type="match status" value="1"/>
</dbReference>
<dbReference type="InterPro" id="IPR035451">
    <property type="entry name" value="Ada-like_dom_sf"/>
</dbReference>
<dbReference type="InterPro" id="IPR035437">
    <property type="entry name" value="SNase_OB-fold_sf"/>
</dbReference>
<evidence type="ECO:0000256" key="1">
    <source>
        <dbReference type="ARBA" id="ARBA00022722"/>
    </source>
</evidence>
<evidence type="ECO:0000256" key="2">
    <source>
        <dbReference type="ARBA" id="ARBA00022759"/>
    </source>
</evidence>
<dbReference type="InterPro" id="IPR002071">
    <property type="entry name" value="Thermonucl_AS"/>
</dbReference>
<dbReference type="PANTHER" id="PTHR12302">
    <property type="entry name" value="EBNA2 BINDING PROTEIN P100"/>
    <property type="match status" value="1"/>
</dbReference>
<feature type="domain" description="TNase-like" evidence="6">
    <location>
        <begin position="67"/>
        <end position="211"/>
    </location>
</feature>
<keyword evidence="4" id="KW-0010">Activator</keyword>
<dbReference type="PROSITE" id="PS50830">
    <property type="entry name" value="TNASE_3"/>
    <property type="match status" value="1"/>
</dbReference>
<dbReference type="GO" id="GO:0016787">
    <property type="term" value="F:hydrolase activity"/>
    <property type="evidence" value="ECO:0007669"/>
    <property type="project" value="UniProtKB-KW"/>
</dbReference>
<dbReference type="Gene3D" id="3.40.10.10">
    <property type="entry name" value="DNA Methylphosphotriester Repair Domain"/>
    <property type="match status" value="1"/>
</dbReference>
<dbReference type="STRING" id="429009.Adeg_1341"/>
<dbReference type="GO" id="GO:0006281">
    <property type="term" value="P:DNA repair"/>
    <property type="evidence" value="ECO:0007669"/>
    <property type="project" value="InterPro"/>
</dbReference>
<dbReference type="eggNOG" id="COG2169">
    <property type="taxonomic scope" value="Bacteria"/>
</dbReference>
<dbReference type="OrthoDB" id="4376109at2"/>
<reference evidence="7 8" key="1">
    <citation type="submission" date="2009-10" db="EMBL/GenBank/DDBJ databases">
        <title>Complete sequence of chromosome of Ammonifex degensii KC4.</title>
        <authorList>
            <consortium name="US DOE Joint Genome Institute"/>
            <person name="Kerfeld C."/>
            <person name="Goodner B."/>
            <person name="Huber H."/>
            <person name="Stetter K."/>
            <person name="Lucas S."/>
            <person name="Copeland A."/>
            <person name="Lapidus A."/>
            <person name="Glavina del Rio T."/>
            <person name="Dalin E."/>
            <person name="Tice H."/>
            <person name="Bruce D."/>
            <person name="Goodwin L."/>
            <person name="Pitluck S."/>
            <person name="Saunders E."/>
            <person name="Brettin T."/>
            <person name="Detter J.C."/>
            <person name="Han C."/>
            <person name="Larimer F."/>
            <person name="Land M."/>
            <person name="Hauser L."/>
            <person name="Kyrpides N."/>
            <person name="Ovchinnikova G."/>
            <person name="Richardson P."/>
        </authorList>
    </citation>
    <scope>NUCLEOTIDE SEQUENCE [LARGE SCALE GENOMIC DNA]</scope>
    <source>
        <strain evidence="8">DSM 10501 / KC4</strain>
    </source>
</reference>
<feature type="region of interest" description="Disordered" evidence="5">
    <location>
        <begin position="33"/>
        <end position="62"/>
    </location>
</feature>
<dbReference type="SUPFAM" id="SSF57884">
    <property type="entry name" value="Ada DNA repair protein, N-terminal domain (N-Ada 10)"/>
    <property type="match status" value="1"/>
</dbReference>
<keyword evidence="8" id="KW-1185">Reference proteome</keyword>
<accession>C9R819</accession>
<proteinExistence type="predicted"/>
<dbReference type="SUPFAM" id="SSF50199">
    <property type="entry name" value="Staphylococcal nuclease"/>
    <property type="match status" value="1"/>
</dbReference>
<dbReference type="PANTHER" id="PTHR12302:SF3">
    <property type="entry name" value="SERINE_THREONINE-PROTEIN KINASE 31"/>
    <property type="match status" value="1"/>
</dbReference>
<dbReference type="eggNOG" id="COG1525">
    <property type="taxonomic scope" value="Bacteria"/>
</dbReference>
<evidence type="ECO:0000313" key="7">
    <source>
        <dbReference type="EMBL" id="ACX52448.1"/>
    </source>
</evidence>
<evidence type="ECO:0000313" key="8">
    <source>
        <dbReference type="Proteomes" id="UP000002620"/>
    </source>
</evidence>
<evidence type="ECO:0000256" key="4">
    <source>
        <dbReference type="ARBA" id="ARBA00023159"/>
    </source>
</evidence>
<dbReference type="PROSITE" id="PS01284">
    <property type="entry name" value="TNASE_2"/>
    <property type="match status" value="1"/>
</dbReference>
<dbReference type="CDD" id="cd00175">
    <property type="entry name" value="SNc"/>
    <property type="match status" value="1"/>
</dbReference>
<evidence type="ECO:0000256" key="5">
    <source>
        <dbReference type="SAM" id="MobiDB-lite"/>
    </source>
</evidence>
<keyword evidence="3" id="KW-0378">Hydrolase</keyword>
<dbReference type="Pfam" id="PF00565">
    <property type="entry name" value="SNase"/>
    <property type="match status" value="1"/>
</dbReference>
<dbReference type="RefSeq" id="WP_015739325.1">
    <property type="nucleotide sequence ID" value="NC_013385.1"/>
</dbReference>
<dbReference type="AlphaFoldDB" id="C9R819"/>
<dbReference type="GO" id="GO:0008168">
    <property type="term" value="F:methyltransferase activity"/>
    <property type="evidence" value="ECO:0007669"/>
    <property type="project" value="InterPro"/>
</dbReference>
<dbReference type="HOGENOM" id="CLU_046484_5_0_9"/>
<dbReference type="Pfam" id="PF02805">
    <property type="entry name" value="Ada_Zn_binding"/>
    <property type="match status" value="1"/>
</dbReference>
<dbReference type="Proteomes" id="UP000002620">
    <property type="component" value="Chromosome"/>
</dbReference>
<dbReference type="KEGG" id="adg:Adeg_1341"/>
<keyword evidence="1" id="KW-0540">Nuclease</keyword>
<dbReference type="InterPro" id="IPR016071">
    <property type="entry name" value="Staphylococal_nuclease_OB-fold"/>
</dbReference>
<dbReference type="InterPro" id="IPR004026">
    <property type="entry name" value="Ada_DNA_repair_Zn-bd"/>
</dbReference>
<dbReference type="GO" id="GO:0008270">
    <property type="term" value="F:zinc ion binding"/>
    <property type="evidence" value="ECO:0007669"/>
    <property type="project" value="InterPro"/>
</dbReference>
<feature type="compositionally biased region" description="Polar residues" evidence="5">
    <location>
        <begin position="33"/>
        <end position="60"/>
    </location>
</feature>
<dbReference type="GO" id="GO:0006355">
    <property type="term" value="P:regulation of DNA-templated transcription"/>
    <property type="evidence" value="ECO:0007669"/>
    <property type="project" value="InterPro"/>
</dbReference>
<dbReference type="EMBL" id="CP001785">
    <property type="protein sequence ID" value="ACX52448.1"/>
    <property type="molecule type" value="Genomic_DNA"/>
</dbReference>